<dbReference type="PANTHER" id="PTHR10353">
    <property type="entry name" value="GLYCOSYL HYDROLASE"/>
    <property type="match status" value="1"/>
</dbReference>
<dbReference type="PRINTS" id="PR00131">
    <property type="entry name" value="GLHYDRLASE1"/>
</dbReference>
<comment type="caution">
    <text evidence="5">The sequence shown here is derived from an EMBL/GenBank/DDBJ whole genome shotgun (WGS) entry which is preliminary data.</text>
</comment>
<dbReference type="AlphaFoldDB" id="A0A2T3IYD8"/>
<sequence>MTTYTFPEGFLWGAAASGIQTEGTTNKAHPSIWDTWHENNPERFFKEIGPAKVSQTYERFQEDVALMKKIGMNSFRTSIQWSRLIKDFETGEACPDAVTFYLAYIDEMIANGITPMINLYHFDMPAELQDQYGGFESKHVIKLFEKFARTAFKHFGHKVKHWITFNEPIVPVEGGYLYDFHYPCKKDGKLAVQVAFNTMVAHAKAVLAYHDMKLDGEIGVVLNLTPSYTRNGSDADQEAAWYADLLFNRSFLDPMVKNTIPEELCQILRDNDIMPAFSTAEIDEIKSAEVDFLGVNYYVPRRVKAREAEYTLDYFTPEKYFENYINPQGRFNPFRDNNEILPTAVYDIAKNIQDNYGNIKWYLAEIGIAMDLESEGPVQHDGMIDDSFRTELMTEHFIQLHRAIEDGANCFGIHQWTFIDNWSWLNSFKRRYGFYRLDLETGNRIPKRHSTWFKELATTNQFTV</sequence>
<dbReference type="InterPro" id="IPR001360">
    <property type="entry name" value="Glyco_hydro_1"/>
</dbReference>
<dbReference type="GO" id="GO:0005829">
    <property type="term" value="C:cytosol"/>
    <property type="evidence" value="ECO:0007669"/>
    <property type="project" value="TreeGrafter"/>
</dbReference>
<dbReference type="RefSeq" id="WP_107349248.1">
    <property type="nucleotide sequence ID" value="NZ_PYMH01000005.1"/>
</dbReference>
<protein>
    <submittedName>
        <fullName evidence="5">6-phospho-beta-glucosidase</fullName>
    </submittedName>
</protein>
<dbReference type="Gene3D" id="3.20.20.80">
    <property type="entry name" value="Glycosidases"/>
    <property type="match status" value="1"/>
</dbReference>
<name>A0A2T3IYD8_9GAMM</name>
<organism evidence="5 6">
    <name type="scientific">Photobacterium lutimaris</name>
    <dbReference type="NCBI Taxonomy" id="388278"/>
    <lineage>
        <taxon>Bacteria</taxon>
        <taxon>Pseudomonadati</taxon>
        <taxon>Pseudomonadota</taxon>
        <taxon>Gammaproteobacteria</taxon>
        <taxon>Vibrionales</taxon>
        <taxon>Vibrionaceae</taxon>
        <taxon>Photobacterium</taxon>
    </lineage>
</organism>
<evidence type="ECO:0000313" key="6">
    <source>
        <dbReference type="Proteomes" id="UP000241222"/>
    </source>
</evidence>
<evidence type="ECO:0000256" key="1">
    <source>
        <dbReference type="ARBA" id="ARBA00010838"/>
    </source>
</evidence>
<dbReference type="InterPro" id="IPR017853">
    <property type="entry name" value="GH"/>
</dbReference>
<keyword evidence="3" id="KW-0326">Glycosidase</keyword>
<dbReference type="EMBL" id="PYMH01000005">
    <property type="protein sequence ID" value="PSU33614.1"/>
    <property type="molecule type" value="Genomic_DNA"/>
</dbReference>
<keyword evidence="2" id="KW-0378">Hydrolase</keyword>
<dbReference type="FunFam" id="3.20.20.80:FF:000004">
    <property type="entry name" value="Beta-glucosidase 6-phospho-beta-glucosidase"/>
    <property type="match status" value="1"/>
</dbReference>
<dbReference type="PANTHER" id="PTHR10353:SF139">
    <property type="entry name" value="6-PHOSPHO-BETA-GLUCOSIDASE GMUD"/>
    <property type="match status" value="1"/>
</dbReference>
<dbReference type="Pfam" id="PF00232">
    <property type="entry name" value="Glyco_hydro_1"/>
    <property type="match status" value="1"/>
</dbReference>
<gene>
    <name evidence="5" type="ORF">C9I99_12645</name>
</gene>
<evidence type="ECO:0000256" key="2">
    <source>
        <dbReference type="ARBA" id="ARBA00022801"/>
    </source>
</evidence>
<dbReference type="Proteomes" id="UP000241222">
    <property type="component" value="Unassembled WGS sequence"/>
</dbReference>
<proteinExistence type="inferred from homology"/>
<dbReference type="OrthoDB" id="9765195at2"/>
<keyword evidence="6" id="KW-1185">Reference proteome</keyword>
<reference evidence="5 6" key="1">
    <citation type="submission" date="2018-03" db="EMBL/GenBank/DDBJ databases">
        <title>Whole genome sequencing of Histamine producing bacteria.</title>
        <authorList>
            <person name="Butler K."/>
        </authorList>
    </citation>
    <scope>NUCLEOTIDE SEQUENCE [LARGE SCALE GENOMIC DNA]</scope>
    <source>
        <strain evidence="5 6">JCM 13586</strain>
    </source>
</reference>
<evidence type="ECO:0000256" key="3">
    <source>
        <dbReference type="ARBA" id="ARBA00023295"/>
    </source>
</evidence>
<dbReference type="SUPFAM" id="SSF51445">
    <property type="entry name" value="(Trans)glycosidases"/>
    <property type="match status" value="1"/>
</dbReference>
<dbReference type="GO" id="GO:0016052">
    <property type="term" value="P:carbohydrate catabolic process"/>
    <property type="evidence" value="ECO:0007669"/>
    <property type="project" value="TreeGrafter"/>
</dbReference>
<evidence type="ECO:0000256" key="4">
    <source>
        <dbReference type="RuleBase" id="RU003690"/>
    </source>
</evidence>
<comment type="similarity">
    <text evidence="1 4">Belongs to the glycosyl hydrolase 1 family.</text>
</comment>
<accession>A0A2T3IYD8</accession>
<evidence type="ECO:0000313" key="5">
    <source>
        <dbReference type="EMBL" id="PSU33614.1"/>
    </source>
</evidence>
<dbReference type="GO" id="GO:0008422">
    <property type="term" value="F:beta-glucosidase activity"/>
    <property type="evidence" value="ECO:0007669"/>
    <property type="project" value="TreeGrafter"/>
</dbReference>